<dbReference type="InterPro" id="IPR040026">
    <property type="entry name" value="FliD"/>
</dbReference>
<reference evidence="9 10" key="1">
    <citation type="submission" date="2018-04" db="EMBL/GenBank/DDBJ databases">
        <title>Genomic Encyclopedia of Type Strains, Phase III (KMG-III): the genomes of soil and plant-associated and newly described type strains.</title>
        <authorList>
            <person name="Whitman W."/>
        </authorList>
    </citation>
    <scope>NUCLEOTIDE SEQUENCE [LARGE SCALE GENOMIC DNA]</scope>
    <source>
        <strain evidence="9 10">NW12</strain>
    </source>
</reference>
<evidence type="ECO:0000256" key="2">
    <source>
        <dbReference type="ARBA" id="ARBA00011255"/>
    </source>
</evidence>
<keyword evidence="4 5" id="KW-0975">Bacterial flagellum</keyword>
<evidence type="ECO:0000256" key="6">
    <source>
        <dbReference type="SAM" id="MobiDB-lite"/>
    </source>
</evidence>
<comment type="caution">
    <text evidence="9">The sequence shown here is derived from an EMBL/GenBank/DDBJ whole genome shotgun (WGS) entry which is preliminary data.</text>
</comment>
<protein>
    <recommendedName>
        <fullName evidence="5">Flagellar hook-associated protein 2</fullName>
        <shortName evidence="5">HAP2</shortName>
    </recommendedName>
    <alternativeName>
        <fullName evidence="5">Flagellar cap protein</fullName>
    </alternativeName>
</protein>
<accession>A0A2T4YW06</accession>
<dbReference type="Pfam" id="PF02465">
    <property type="entry name" value="FliD_N"/>
    <property type="match status" value="1"/>
</dbReference>
<evidence type="ECO:0000256" key="3">
    <source>
        <dbReference type="ARBA" id="ARBA00023054"/>
    </source>
</evidence>
<comment type="subcellular location">
    <subcellularLocation>
        <location evidence="5">Secreted</location>
    </subcellularLocation>
    <subcellularLocation>
        <location evidence="5">Bacterial flagellum</location>
    </subcellularLocation>
</comment>
<keyword evidence="3" id="KW-0175">Coiled coil</keyword>
<dbReference type="Proteomes" id="UP000240996">
    <property type="component" value="Unassembled WGS sequence"/>
</dbReference>
<feature type="domain" description="Flagellar hook-associated protein 2 N-terminal" evidence="7">
    <location>
        <begin position="41"/>
        <end position="139"/>
    </location>
</feature>
<dbReference type="GO" id="GO:0071973">
    <property type="term" value="P:bacterial-type flagellum-dependent cell motility"/>
    <property type="evidence" value="ECO:0007669"/>
    <property type="project" value="TreeGrafter"/>
</dbReference>
<evidence type="ECO:0000259" key="7">
    <source>
        <dbReference type="Pfam" id="PF02465"/>
    </source>
</evidence>
<evidence type="ECO:0000256" key="4">
    <source>
        <dbReference type="ARBA" id="ARBA00023143"/>
    </source>
</evidence>
<comment type="subunit">
    <text evidence="2 5">Homopentamer.</text>
</comment>
<name>A0A2T4YW06_9SPHN</name>
<keyword evidence="9" id="KW-0969">Cilium</keyword>
<dbReference type="Pfam" id="PF07195">
    <property type="entry name" value="FliD_C"/>
    <property type="match status" value="1"/>
</dbReference>
<dbReference type="InterPro" id="IPR003481">
    <property type="entry name" value="FliD_N"/>
</dbReference>
<comment type="similarity">
    <text evidence="1 5">Belongs to the FliD family.</text>
</comment>
<dbReference type="GO" id="GO:0007155">
    <property type="term" value="P:cell adhesion"/>
    <property type="evidence" value="ECO:0007669"/>
    <property type="project" value="InterPro"/>
</dbReference>
<feature type="domain" description="Flagellar hook-associated protein 2 C-terminal" evidence="8">
    <location>
        <begin position="265"/>
        <end position="486"/>
    </location>
</feature>
<evidence type="ECO:0000256" key="1">
    <source>
        <dbReference type="ARBA" id="ARBA00009764"/>
    </source>
</evidence>
<evidence type="ECO:0000313" key="9">
    <source>
        <dbReference type="EMBL" id="PTM48005.1"/>
    </source>
</evidence>
<organism evidence="9 10">
    <name type="scientific">Sphingomonas aerolata</name>
    <dbReference type="NCBI Taxonomy" id="185951"/>
    <lineage>
        <taxon>Bacteria</taxon>
        <taxon>Pseudomonadati</taxon>
        <taxon>Pseudomonadota</taxon>
        <taxon>Alphaproteobacteria</taxon>
        <taxon>Sphingomonadales</taxon>
        <taxon>Sphingomonadaceae</taxon>
        <taxon>Sphingomonas</taxon>
    </lineage>
</organism>
<evidence type="ECO:0000256" key="5">
    <source>
        <dbReference type="RuleBase" id="RU362066"/>
    </source>
</evidence>
<dbReference type="EMBL" id="PZZN01000001">
    <property type="protein sequence ID" value="PTM48005.1"/>
    <property type="molecule type" value="Genomic_DNA"/>
</dbReference>
<dbReference type="RefSeq" id="WP_107931221.1">
    <property type="nucleotide sequence ID" value="NZ_PZZN01000001.1"/>
</dbReference>
<keyword evidence="10" id="KW-1185">Reference proteome</keyword>
<keyword evidence="9" id="KW-0282">Flagellum</keyword>
<evidence type="ECO:0000259" key="8">
    <source>
        <dbReference type="Pfam" id="PF07195"/>
    </source>
</evidence>
<keyword evidence="5" id="KW-0964">Secreted</keyword>
<dbReference type="PANTHER" id="PTHR30288">
    <property type="entry name" value="FLAGELLAR CAP/ASSEMBLY PROTEIN FLID"/>
    <property type="match status" value="1"/>
</dbReference>
<keyword evidence="9" id="KW-0966">Cell projection</keyword>
<comment type="function">
    <text evidence="5">Required for morphogenesis and for the elongation of the flagellar filament by facilitating polymerization of the flagellin monomers at the tip of growing filament. Forms a capping structure, which prevents flagellin subunits (transported through the central channel of the flagellum) from leaking out without polymerization at the distal end.</text>
</comment>
<dbReference type="GO" id="GO:0005576">
    <property type="term" value="C:extracellular region"/>
    <property type="evidence" value="ECO:0007669"/>
    <property type="project" value="UniProtKB-SubCell"/>
</dbReference>
<evidence type="ECO:0000313" key="10">
    <source>
        <dbReference type="Proteomes" id="UP000240996"/>
    </source>
</evidence>
<gene>
    <name evidence="9" type="ORF">C8J24_1413</name>
</gene>
<dbReference type="GO" id="GO:0009421">
    <property type="term" value="C:bacterial-type flagellum filament cap"/>
    <property type="evidence" value="ECO:0007669"/>
    <property type="project" value="InterPro"/>
</dbReference>
<dbReference type="AlphaFoldDB" id="A0A2T4YW06"/>
<dbReference type="PANTHER" id="PTHR30288:SF0">
    <property type="entry name" value="FLAGELLAR HOOK-ASSOCIATED PROTEIN 2"/>
    <property type="match status" value="1"/>
</dbReference>
<dbReference type="InterPro" id="IPR010809">
    <property type="entry name" value="FliD_C"/>
</dbReference>
<sequence>MAISTTSSTATPTPAATPTPTAASVTKNAAQSLLTSLNAGSGIDTASLVPSLVEAQFAAKTAQLTAKSKTITTQISGLATLKSAISGFSTAYAALVKGGTLTSQPTSSNTAALGVSALAGAKVSGLSSTISVNQLAAAQTIRTTAAVADRTAVIGSGSFTLNFGTATYDAAGTKMTGFTAGGGTAVTIDVTDASLDGIAAAINAKGAGITASVVTDSNGSAYLSMKGATGASQAFTLNATTDTSGKLAAYNVGPGATNTSVTAAAQNAKLTVDGIAVERASNTINNLVTGVKLQLNAVSTGPVTLGSTTPTSALSQAVSDVVETYNQVMATLTEQTDPVTGVLRADPAAKTLLSSLKALTLAPLSGDTGGGSPTTLAQIGVATNRDGTLRVDAAALSNAMLTNSSAIETMLNGSADGKTGLGAVLNAITTSATNTTIGLGASQTRYTAAQSAIADAEAKIADQSAAMTTRLTQQFSSMNSRVSSYKSIQSFLTNQIAAWNKSDS</sequence>
<feature type="region of interest" description="Disordered" evidence="6">
    <location>
        <begin position="1"/>
        <end position="23"/>
    </location>
</feature>
<dbReference type="GO" id="GO:0009424">
    <property type="term" value="C:bacterial-type flagellum hook"/>
    <property type="evidence" value="ECO:0007669"/>
    <property type="project" value="UniProtKB-UniRule"/>
</dbReference>
<proteinExistence type="inferred from homology"/>